<organism evidence="4 5">
    <name type="scientific">Ascosphaera apis ARSEF 7405</name>
    <dbReference type="NCBI Taxonomy" id="392613"/>
    <lineage>
        <taxon>Eukaryota</taxon>
        <taxon>Fungi</taxon>
        <taxon>Dikarya</taxon>
        <taxon>Ascomycota</taxon>
        <taxon>Pezizomycotina</taxon>
        <taxon>Eurotiomycetes</taxon>
        <taxon>Eurotiomycetidae</taxon>
        <taxon>Onygenales</taxon>
        <taxon>Ascosphaeraceae</taxon>
        <taxon>Ascosphaera</taxon>
    </lineage>
</organism>
<feature type="transmembrane region" description="Helical" evidence="3">
    <location>
        <begin position="746"/>
        <end position="768"/>
    </location>
</feature>
<dbReference type="AlphaFoldDB" id="A0A162IIB4"/>
<protein>
    <submittedName>
        <fullName evidence="4">Uncharacterized protein</fullName>
    </submittedName>
</protein>
<dbReference type="Proteomes" id="UP000242877">
    <property type="component" value="Unassembled WGS sequence"/>
</dbReference>
<feature type="compositionally biased region" description="Basic and acidic residues" evidence="2">
    <location>
        <begin position="416"/>
        <end position="430"/>
    </location>
</feature>
<evidence type="ECO:0000256" key="2">
    <source>
        <dbReference type="SAM" id="MobiDB-lite"/>
    </source>
</evidence>
<keyword evidence="3" id="KW-0472">Membrane</keyword>
<evidence type="ECO:0000313" key="4">
    <source>
        <dbReference type="EMBL" id="KZZ94642.1"/>
    </source>
</evidence>
<feature type="compositionally biased region" description="Basic and acidic residues" evidence="2">
    <location>
        <begin position="169"/>
        <end position="183"/>
    </location>
</feature>
<keyword evidence="5" id="KW-1185">Reference proteome</keyword>
<feature type="compositionally biased region" description="Basic residues" evidence="2">
    <location>
        <begin position="507"/>
        <end position="517"/>
    </location>
</feature>
<feature type="region of interest" description="Disordered" evidence="2">
    <location>
        <begin position="478"/>
        <end position="517"/>
    </location>
</feature>
<feature type="compositionally biased region" description="Low complexity" evidence="2">
    <location>
        <begin position="333"/>
        <end position="349"/>
    </location>
</feature>
<reference evidence="4 5" key="1">
    <citation type="journal article" date="2016" name="Genome Biol. Evol.">
        <title>Divergent and convergent evolution of fungal pathogenicity.</title>
        <authorList>
            <person name="Shang Y."/>
            <person name="Xiao G."/>
            <person name="Zheng P."/>
            <person name="Cen K."/>
            <person name="Zhan S."/>
            <person name="Wang C."/>
        </authorList>
    </citation>
    <scope>NUCLEOTIDE SEQUENCE [LARGE SCALE GENOMIC DNA]</scope>
    <source>
        <strain evidence="4 5">ARSEF 7405</strain>
    </source>
</reference>
<dbReference type="VEuPathDB" id="FungiDB:AAP_01942"/>
<evidence type="ECO:0000256" key="1">
    <source>
        <dbReference type="SAM" id="Coils"/>
    </source>
</evidence>
<evidence type="ECO:0000313" key="5">
    <source>
        <dbReference type="Proteomes" id="UP000242877"/>
    </source>
</evidence>
<dbReference type="OrthoDB" id="3439035at2759"/>
<feature type="compositionally biased region" description="Polar residues" evidence="2">
    <location>
        <begin position="303"/>
        <end position="320"/>
    </location>
</feature>
<sequence>MSFAPSLAEPAYSFARRDSNLRGNDLDGQQRPLFQRMPFDSRQDMGSERVNATGGPSRGFSSRARTLREAFNTAGKEDEGVIDGIPSRDNGANKAANIVSSITQENRDPFSHPSTNYGEMNSQPSSQQPSIRSRYSLYDTSPSPGVRRYTIDNDISSGSASSGMGDLSDEARKALQTERDRKRLNSLTHRPVDPAHKPSPEPSLNVPTSWGRPKSKATSDWLAGVHNSHENGTGQDHDNNDLFDIGDDFGSSGKNGNSNSDADISPPSMPMSTTPFARPPLNDVRKNRPTTSKIATLTRKPAAQSQSKIPSPPTSVNQSVGLGIRKDSLDPPSESSNGSNSGALSSGTGIAKPKFRSGSQTLLNKLRRNSNPSTQPLPQAQQTPAAQKKADDILYAKTPKVTGAWVDTPAPPARTYEPEIEHSKKEPMAEVKKENAAFGLTQMKSDVKVDKELGKKGVQEQDLEKERGIENLKTRKVKIDETKTREPLRAIDNNATKVPDTATAPKPKLKPILKKPKLPGSALESVIEELKSKDAEDGHSDSTIESLQRLIDDPGAKVEFKPPVIKTEDLNETKVKLEDIEVAQKDHVEETKLEPTQLQKTVSSALVSPDSKAVDQDMDQLNTKIQALVQRIKEAQTGLTSFEKQLAKSSTAMVKQPSSSLVHNDNTYCEHCGRQGDGRIYIAIPIPHLFTRNPRTQRYQLTRLGWISVGLSVYLYTEYLLSIYLYPRHSLDCDRGICIYPDAPRFPIISLTLLWRLSGLGYLMYVFWPLKITCVFLFRFFLHAFGFWNGSVGTSHESGTGTSSASTVTQAHTPGTSATGFFSGLVSGLPGSLRWGTHEDEIVQPREEQGFRSYQSDVFGDADLRMMQDEFLM</sequence>
<feature type="region of interest" description="Disordered" evidence="2">
    <location>
        <begin position="1"/>
        <end position="430"/>
    </location>
</feature>
<feature type="compositionally biased region" description="Polar residues" evidence="2">
    <location>
        <begin position="112"/>
        <end position="121"/>
    </location>
</feature>
<feature type="compositionally biased region" description="Low complexity" evidence="2">
    <location>
        <begin position="122"/>
        <end position="136"/>
    </location>
</feature>
<accession>A0A162IIB4</accession>
<keyword evidence="1" id="KW-0175">Coiled coil</keyword>
<feature type="compositionally biased region" description="Low complexity" evidence="2">
    <location>
        <begin position="372"/>
        <end position="387"/>
    </location>
</feature>
<feature type="transmembrane region" description="Helical" evidence="3">
    <location>
        <begin position="704"/>
        <end position="726"/>
    </location>
</feature>
<feature type="compositionally biased region" description="Basic and acidic residues" evidence="2">
    <location>
        <begin position="190"/>
        <end position="199"/>
    </location>
</feature>
<feature type="compositionally biased region" description="Low complexity" evidence="2">
    <location>
        <begin position="248"/>
        <end position="275"/>
    </location>
</feature>
<name>A0A162IIB4_9EURO</name>
<keyword evidence="3" id="KW-1133">Transmembrane helix</keyword>
<gene>
    <name evidence="4" type="ORF">AAP_01942</name>
</gene>
<feature type="coiled-coil region" evidence="1">
    <location>
        <begin position="611"/>
        <end position="645"/>
    </location>
</feature>
<evidence type="ECO:0000256" key="3">
    <source>
        <dbReference type="SAM" id="Phobius"/>
    </source>
</evidence>
<keyword evidence="3" id="KW-0812">Transmembrane</keyword>
<dbReference type="EMBL" id="AZGZ01000006">
    <property type="protein sequence ID" value="KZZ94642.1"/>
    <property type="molecule type" value="Genomic_DNA"/>
</dbReference>
<comment type="caution">
    <text evidence="4">The sequence shown here is derived from an EMBL/GenBank/DDBJ whole genome shotgun (WGS) entry which is preliminary data.</text>
</comment>
<proteinExistence type="predicted"/>
<feature type="compositionally biased region" description="Polar residues" evidence="2">
    <location>
        <begin position="153"/>
        <end position="162"/>
    </location>
</feature>
<feature type="compositionally biased region" description="Basic and acidic residues" evidence="2">
    <location>
        <begin position="478"/>
        <end position="489"/>
    </location>
</feature>